<dbReference type="PANTHER" id="PTHR30098:SF2">
    <property type="entry name" value="LEUCYL_PHENYLALANYL-TRNA--PROTEIN TRANSFERASE"/>
    <property type="match status" value="1"/>
</dbReference>
<evidence type="ECO:0000313" key="5">
    <source>
        <dbReference type="EMBL" id="MCP1375035.1"/>
    </source>
</evidence>
<protein>
    <recommendedName>
        <fullName evidence="4">Leucyl/phenylalanyl-tRNA--protein transferase</fullName>
        <ecNumber evidence="4">2.3.2.6</ecNumber>
    </recommendedName>
    <alternativeName>
        <fullName evidence="4">L/F-transferase</fullName>
    </alternativeName>
    <alternativeName>
        <fullName evidence="4">Leucyltransferase</fullName>
    </alternativeName>
    <alternativeName>
        <fullName evidence="4">Phenyalanyltransferase</fullName>
    </alternativeName>
</protein>
<gene>
    <name evidence="4 5" type="primary">aat</name>
    <name evidence="5" type="ORF">NC595_13350</name>
</gene>
<comment type="subcellular location">
    <subcellularLocation>
        <location evidence="4">Cytoplasm</location>
    </subcellularLocation>
</comment>
<dbReference type="EMBL" id="JAMZEK010000003">
    <property type="protein sequence ID" value="MCP1375035.1"/>
    <property type="molecule type" value="Genomic_DNA"/>
</dbReference>
<accession>A0ABT1FD61</accession>
<dbReference type="HAMAP" id="MF_00688">
    <property type="entry name" value="Leu_Phe_trans"/>
    <property type="match status" value="1"/>
</dbReference>
<organism evidence="5 6">
    <name type="scientific">Dyella lutea</name>
    <dbReference type="NCBI Taxonomy" id="2950441"/>
    <lineage>
        <taxon>Bacteria</taxon>
        <taxon>Pseudomonadati</taxon>
        <taxon>Pseudomonadota</taxon>
        <taxon>Gammaproteobacteria</taxon>
        <taxon>Lysobacterales</taxon>
        <taxon>Rhodanobacteraceae</taxon>
        <taxon>Dyella</taxon>
    </lineage>
</organism>
<evidence type="ECO:0000256" key="2">
    <source>
        <dbReference type="ARBA" id="ARBA00022679"/>
    </source>
</evidence>
<keyword evidence="1 4" id="KW-0963">Cytoplasm</keyword>
<dbReference type="PANTHER" id="PTHR30098">
    <property type="entry name" value="LEUCYL/PHENYLALANYL-TRNA--PROTEIN TRANSFERASE"/>
    <property type="match status" value="1"/>
</dbReference>
<proteinExistence type="inferred from homology"/>
<dbReference type="Gene3D" id="3.30.70.3550">
    <property type="entry name" value="Leucyl/phenylalanyl-tRNA-protein transferase, N-terminal domain"/>
    <property type="match status" value="1"/>
</dbReference>
<evidence type="ECO:0000256" key="4">
    <source>
        <dbReference type="HAMAP-Rule" id="MF_00688"/>
    </source>
</evidence>
<comment type="catalytic activity">
    <reaction evidence="4">
        <text>N-terminal L-lysyl-[protein] + L-leucyl-tRNA(Leu) = N-terminal L-leucyl-L-lysyl-[protein] + tRNA(Leu) + H(+)</text>
        <dbReference type="Rhea" id="RHEA:12340"/>
        <dbReference type="Rhea" id="RHEA-COMP:9613"/>
        <dbReference type="Rhea" id="RHEA-COMP:9622"/>
        <dbReference type="Rhea" id="RHEA-COMP:12670"/>
        <dbReference type="Rhea" id="RHEA-COMP:12671"/>
        <dbReference type="ChEBI" id="CHEBI:15378"/>
        <dbReference type="ChEBI" id="CHEBI:65249"/>
        <dbReference type="ChEBI" id="CHEBI:78442"/>
        <dbReference type="ChEBI" id="CHEBI:78494"/>
        <dbReference type="ChEBI" id="CHEBI:133043"/>
        <dbReference type="EC" id="2.3.2.6"/>
    </reaction>
</comment>
<comment type="caution">
    <text evidence="5">The sequence shown here is derived from an EMBL/GenBank/DDBJ whole genome shotgun (WGS) entry which is preliminary data.</text>
</comment>
<keyword evidence="2 4" id="KW-0808">Transferase</keyword>
<dbReference type="RefSeq" id="WP_253567209.1">
    <property type="nucleotide sequence ID" value="NZ_JAMZEK010000003.1"/>
</dbReference>
<evidence type="ECO:0000313" key="6">
    <source>
        <dbReference type="Proteomes" id="UP001204615"/>
    </source>
</evidence>
<dbReference type="InterPro" id="IPR004616">
    <property type="entry name" value="Leu/Phe-tRNA_Trfase"/>
</dbReference>
<comment type="catalytic activity">
    <reaction evidence="4">
        <text>L-phenylalanyl-tRNA(Phe) + an N-terminal L-alpha-aminoacyl-[protein] = an N-terminal L-phenylalanyl-L-alpha-aminoacyl-[protein] + tRNA(Phe)</text>
        <dbReference type="Rhea" id="RHEA:43632"/>
        <dbReference type="Rhea" id="RHEA-COMP:9668"/>
        <dbReference type="Rhea" id="RHEA-COMP:9699"/>
        <dbReference type="Rhea" id="RHEA-COMP:10636"/>
        <dbReference type="Rhea" id="RHEA-COMP:10637"/>
        <dbReference type="ChEBI" id="CHEBI:78442"/>
        <dbReference type="ChEBI" id="CHEBI:78531"/>
        <dbReference type="ChEBI" id="CHEBI:78597"/>
        <dbReference type="ChEBI" id="CHEBI:83561"/>
        <dbReference type="EC" id="2.3.2.6"/>
    </reaction>
</comment>
<evidence type="ECO:0000256" key="1">
    <source>
        <dbReference type="ARBA" id="ARBA00022490"/>
    </source>
</evidence>
<dbReference type="NCBIfam" id="TIGR00667">
    <property type="entry name" value="aat"/>
    <property type="match status" value="1"/>
</dbReference>
<sequence length="249" mass="27515">MIRLPLLDHWPPQRFPDPSQALADPPGLLAFGGDLSPERLRAAYAQGVFPWFNEGEPILWWSPDPRCVFRTERLRQPNRSLRRLLLRCGWHVTVDRDFAGVMQCCAAPRNGQPGTWISDEMIQAYATLHARGDAHSVEVWDGDRLVGGIYGVASGRLFSGESMFSRQSGGSKVALLALARLLHAWGCPLLDAQVSNPHLLGLGAEEMPRVEFIAALHQLVLQRMDPAAWREVSPLTATELARLSPALAG</sequence>
<dbReference type="Pfam" id="PF03588">
    <property type="entry name" value="Leu_Phe_trans"/>
    <property type="match status" value="1"/>
</dbReference>
<evidence type="ECO:0000256" key="3">
    <source>
        <dbReference type="ARBA" id="ARBA00023315"/>
    </source>
</evidence>
<reference evidence="5 6" key="1">
    <citation type="submission" date="2022-06" db="EMBL/GenBank/DDBJ databases">
        <title>Dyella sp. Sa strain:Sa Genome sequencing.</title>
        <authorList>
            <person name="Park S."/>
        </authorList>
    </citation>
    <scope>NUCLEOTIDE SEQUENCE [LARGE SCALE GENOMIC DNA]</scope>
    <source>
        <strain evidence="5 6">Sa</strain>
    </source>
</reference>
<dbReference type="Gene3D" id="3.40.630.70">
    <property type="entry name" value="Leucyl/phenylalanyl-tRNA-protein transferase, C-terminal domain"/>
    <property type="match status" value="1"/>
</dbReference>
<dbReference type="SUPFAM" id="SSF55729">
    <property type="entry name" value="Acyl-CoA N-acyltransferases (Nat)"/>
    <property type="match status" value="1"/>
</dbReference>
<dbReference type="InterPro" id="IPR042203">
    <property type="entry name" value="Leu/Phe-tRNA_Trfase_C"/>
</dbReference>
<dbReference type="InterPro" id="IPR016181">
    <property type="entry name" value="Acyl_CoA_acyltransferase"/>
</dbReference>
<dbReference type="GO" id="GO:0008914">
    <property type="term" value="F:leucyl-tRNA--protein transferase activity"/>
    <property type="evidence" value="ECO:0007669"/>
    <property type="project" value="UniProtKB-EC"/>
</dbReference>
<dbReference type="Proteomes" id="UP001204615">
    <property type="component" value="Unassembled WGS sequence"/>
</dbReference>
<keyword evidence="6" id="KW-1185">Reference proteome</keyword>
<name>A0ABT1FD61_9GAMM</name>
<dbReference type="EC" id="2.3.2.6" evidence="4"/>
<comment type="similarity">
    <text evidence="4">Belongs to the L/F-transferase family.</text>
</comment>
<comment type="function">
    <text evidence="4">Functions in the N-end rule pathway of protein degradation where it conjugates Leu, Phe and, less efficiently, Met from aminoacyl-tRNAs to the N-termini of proteins containing an N-terminal arginine or lysine.</text>
</comment>
<keyword evidence="3 4" id="KW-0012">Acyltransferase</keyword>
<comment type="catalytic activity">
    <reaction evidence="4">
        <text>N-terminal L-arginyl-[protein] + L-leucyl-tRNA(Leu) = N-terminal L-leucyl-L-arginyl-[protein] + tRNA(Leu) + H(+)</text>
        <dbReference type="Rhea" id="RHEA:50416"/>
        <dbReference type="Rhea" id="RHEA-COMP:9613"/>
        <dbReference type="Rhea" id="RHEA-COMP:9622"/>
        <dbReference type="Rhea" id="RHEA-COMP:12672"/>
        <dbReference type="Rhea" id="RHEA-COMP:12673"/>
        <dbReference type="ChEBI" id="CHEBI:15378"/>
        <dbReference type="ChEBI" id="CHEBI:64719"/>
        <dbReference type="ChEBI" id="CHEBI:78442"/>
        <dbReference type="ChEBI" id="CHEBI:78494"/>
        <dbReference type="ChEBI" id="CHEBI:133044"/>
        <dbReference type="EC" id="2.3.2.6"/>
    </reaction>
</comment>
<dbReference type="InterPro" id="IPR042221">
    <property type="entry name" value="Leu/Phe-tRNA_Trfase_N"/>
</dbReference>